<keyword evidence="3" id="KW-1185">Reference proteome</keyword>
<protein>
    <submittedName>
        <fullName evidence="2">Uncharacterized protein</fullName>
    </submittedName>
</protein>
<dbReference type="Proteomes" id="UP001190700">
    <property type="component" value="Unassembled WGS sequence"/>
</dbReference>
<comment type="caution">
    <text evidence="2">The sequence shown here is derived from an EMBL/GenBank/DDBJ whole genome shotgun (WGS) entry which is preliminary data.</text>
</comment>
<reference evidence="2 3" key="1">
    <citation type="journal article" date="2015" name="Genome Biol. Evol.">
        <title>Comparative Genomics of a Bacterivorous Green Alga Reveals Evolutionary Causalities and Consequences of Phago-Mixotrophic Mode of Nutrition.</title>
        <authorList>
            <person name="Burns J.A."/>
            <person name="Paasch A."/>
            <person name="Narechania A."/>
            <person name="Kim E."/>
        </authorList>
    </citation>
    <scope>NUCLEOTIDE SEQUENCE [LARGE SCALE GENOMIC DNA]</scope>
    <source>
        <strain evidence="2 3">PLY_AMNH</strain>
    </source>
</reference>
<evidence type="ECO:0000313" key="2">
    <source>
        <dbReference type="EMBL" id="KAK3249988.1"/>
    </source>
</evidence>
<organism evidence="2 3">
    <name type="scientific">Cymbomonas tetramitiformis</name>
    <dbReference type="NCBI Taxonomy" id="36881"/>
    <lineage>
        <taxon>Eukaryota</taxon>
        <taxon>Viridiplantae</taxon>
        <taxon>Chlorophyta</taxon>
        <taxon>Pyramimonadophyceae</taxon>
        <taxon>Pyramimonadales</taxon>
        <taxon>Pyramimonadaceae</taxon>
        <taxon>Cymbomonas</taxon>
    </lineage>
</organism>
<dbReference type="EMBL" id="LGRX02026967">
    <property type="protein sequence ID" value="KAK3249988.1"/>
    <property type="molecule type" value="Genomic_DNA"/>
</dbReference>
<feature type="compositionally biased region" description="Low complexity" evidence="1">
    <location>
        <begin position="27"/>
        <end position="52"/>
    </location>
</feature>
<proteinExistence type="predicted"/>
<feature type="region of interest" description="Disordered" evidence="1">
    <location>
        <begin position="1"/>
        <end position="52"/>
    </location>
</feature>
<name>A0AAE0C7R1_9CHLO</name>
<evidence type="ECO:0000256" key="1">
    <source>
        <dbReference type="SAM" id="MobiDB-lite"/>
    </source>
</evidence>
<gene>
    <name evidence="2" type="ORF">CYMTET_40609</name>
</gene>
<sequence length="149" mass="15423">MLHQNMVRGNRAAQGGATHAPGGGGASPVEGGPAPAEDGVAPAEGGPAAAEGAGLSHQELRVCQHLMGVILGSSMKQARLALRMVVEVLVLLVPPQVQQIEPTVTLSLQQAQLSSTAFANPTPPPVLGARGARSLTFEEYLAYMNRRRT</sequence>
<dbReference type="AlphaFoldDB" id="A0AAE0C7R1"/>
<evidence type="ECO:0000313" key="3">
    <source>
        <dbReference type="Proteomes" id="UP001190700"/>
    </source>
</evidence>
<accession>A0AAE0C7R1</accession>